<evidence type="ECO:0000256" key="2">
    <source>
        <dbReference type="SAM" id="Phobius"/>
    </source>
</evidence>
<reference evidence="4" key="1">
    <citation type="journal article" date="2013" name="New Phytol.">
        <title>Comparative genomic and transcriptomic analyses reveal the hemibiotrophic stage shift of Colletotrichum fungi.</title>
        <authorList>
            <person name="Gan P."/>
            <person name="Ikeda K."/>
            <person name="Irieda H."/>
            <person name="Narusaka M."/>
            <person name="O'Connell R.J."/>
            <person name="Narusaka Y."/>
            <person name="Takano Y."/>
            <person name="Kubo Y."/>
            <person name="Shirasu K."/>
        </authorList>
    </citation>
    <scope>NUCLEOTIDE SEQUENCE [LARGE SCALE GENOMIC DNA]</scope>
    <source>
        <strain evidence="4">104-T / ATCC 96160 / CBS 514.97 / LARS 414 / MAFF 240422</strain>
    </source>
</reference>
<feature type="region of interest" description="Disordered" evidence="1">
    <location>
        <begin position="441"/>
        <end position="471"/>
    </location>
</feature>
<dbReference type="STRING" id="1213857.N4V8F5"/>
<dbReference type="eggNOG" id="KOG0581">
    <property type="taxonomic scope" value="Eukaryota"/>
</dbReference>
<proteinExistence type="predicted"/>
<evidence type="ECO:0000313" key="4">
    <source>
        <dbReference type="Proteomes" id="UP000014480"/>
    </source>
</evidence>
<gene>
    <name evidence="3" type="ORF">Cob_v006595</name>
</gene>
<accession>N4V8F5</accession>
<sequence>MTTNTHGTGGEINMSDNTMRRRGPRQKDVTPKDLIDFKATRLELQWNVPAAHLNDEFFGHHFRTIASSLRHVVEKLFEKGSRDFDDSPWKGKNAYLEKLIDQIARPDPLDAAPWDDLLKCPMKRTAVLRGAILKIIADTVLNDYLVGAEEDETKILREQDENLITDDDFRRTKMRQETVNMFLSHHQGVPPNFWPYVDKHTMKILVVILPIWNWVRRTWPAEKKIPDIKMAYELLHHSVAYACWFAVNVRRSPSVLTFDWPAPGERYTPAQVEVYPAVHSASKVANTENDFRAVLEASATNRPAQATQRTARVMVAVVPKVDMFSVVDGQHGYNIFRLLDARVVSYHGLRDDAADATVFETMLPRHPVSRSWFMVTFFPHGILWGLLRTAGNLLLIAVGYYYVIWFCTAFPETASMLGLNFHENISDVTAVTELHTMETSSVVEAGPRSSWSTRTSRLVGRDDQPLDGRVV</sequence>
<dbReference type="EMBL" id="AMCV02000017">
    <property type="protein sequence ID" value="TDZ20374.1"/>
    <property type="molecule type" value="Genomic_DNA"/>
</dbReference>
<feature type="region of interest" description="Disordered" evidence="1">
    <location>
        <begin position="1"/>
        <end position="30"/>
    </location>
</feature>
<protein>
    <submittedName>
        <fullName evidence="3">Uncharacterized protein</fullName>
    </submittedName>
</protein>
<dbReference type="Proteomes" id="UP000014480">
    <property type="component" value="Unassembled WGS sequence"/>
</dbReference>
<dbReference type="OrthoDB" id="4749307at2759"/>
<keyword evidence="2" id="KW-1133">Transmembrane helix</keyword>
<dbReference type="HOGENOM" id="CLU_580033_0_0_1"/>
<keyword evidence="4" id="KW-1185">Reference proteome</keyword>
<feature type="transmembrane region" description="Helical" evidence="2">
    <location>
        <begin position="393"/>
        <end position="411"/>
    </location>
</feature>
<evidence type="ECO:0000256" key="1">
    <source>
        <dbReference type="SAM" id="MobiDB-lite"/>
    </source>
</evidence>
<feature type="compositionally biased region" description="Basic and acidic residues" evidence="1">
    <location>
        <begin position="459"/>
        <end position="471"/>
    </location>
</feature>
<name>N4V8F5_COLOR</name>
<keyword evidence="2" id="KW-0472">Membrane</keyword>
<organism evidence="3 4">
    <name type="scientific">Colletotrichum orbiculare (strain 104-T / ATCC 96160 / CBS 514.97 / LARS 414 / MAFF 240422)</name>
    <name type="common">Cucumber anthracnose fungus</name>
    <name type="synonym">Colletotrichum lagenarium</name>
    <dbReference type="NCBI Taxonomy" id="1213857"/>
    <lineage>
        <taxon>Eukaryota</taxon>
        <taxon>Fungi</taxon>
        <taxon>Dikarya</taxon>
        <taxon>Ascomycota</taxon>
        <taxon>Pezizomycotina</taxon>
        <taxon>Sordariomycetes</taxon>
        <taxon>Hypocreomycetidae</taxon>
        <taxon>Glomerellales</taxon>
        <taxon>Glomerellaceae</taxon>
        <taxon>Colletotrichum</taxon>
        <taxon>Colletotrichum orbiculare species complex</taxon>
    </lineage>
</organism>
<dbReference type="AlphaFoldDB" id="N4V8F5"/>
<reference evidence="4" key="2">
    <citation type="journal article" date="2019" name="Mol. Plant Microbe Interact.">
        <title>Genome sequence resources for four phytopathogenic fungi from the Colletotrichum orbiculare species complex.</title>
        <authorList>
            <person name="Gan P."/>
            <person name="Tsushima A."/>
            <person name="Narusaka M."/>
            <person name="Narusaka Y."/>
            <person name="Takano Y."/>
            <person name="Kubo Y."/>
            <person name="Shirasu K."/>
        </authorList>
    </citation>
    <scope>GENOME REANNOTATION</scope>
    <source>
        <strain evidence="4">104-T / ATCC 96160 / CBS 514.97 / LARS 414 / MAFF 240422</strain>
    </source>
</reference>
<keyword evidence="2" id="KW-0812">Transmembrane</keyword>
<comment type="caution">
    <text evidence="3">The sequence shown here is derived from an EMBL/GenBank/DDBJ whole genome shotgun (WGS) entry which is preliminary data.</text>
</comment>
<evidence type="ECO:0000313" key="3">
    <source>
        <dbReference type="EMBL" id="TDZ20374.1"/>
    </source>
</evidence>